<evidence type="ECO:0000259" key="1">
    <source>
        <dbReference type="PROSITE" id="PS51379"/>
    </source>
</evidence>
<evidence type="ECO:0000313" key="2">
    <source>
        <dbReference type="EMBL" id="PWR69885.1"/>
    </source>
</evidence>
<dbReference type="InterPro" id="IPR023210">
    <property type="entry name" value="NADP_OxRdtase_dom"/>
</dbReference>
<dbReference type="GO" id="GO:0016491">
    <property type="term" value="F:oxidoreductase activity"/>
    <property type="evidence" value="ECO:0007669"/>
    <property type="project" value="UniProtKB-ARBA"/>
</dbReference>
<dbReference type="SUPFAM" id="SSF51430">
    <property type="entry name" value="NAD(P)-linked oxidoreductase"/>
    <property type="match status" value="1"/>
</dbReference>
<proteinExistence type="predicted"/>
<dbReference type="InterPro" id="IPR017900">
    <property type="entry name" value="4Fe4S_Fe_S_CS"/>
</dbReference>
<dbReference type="InterPro" id="IPR036812">
    <property type="entry name" value="NAD(P)_OxRdtase_dom_sf"/>
</dbReference>
<dbReference type="InterPro" id="IPR017896">
    <property type="entry name" value="4Fe4S_Fe-S-bd"/>
</dbReference>
<dbReference type="RefSeq" id="WP_109942304.1">
    <property type="nucleotide sequence ID" value="NZ_CP176366.1"/>
</dbReference>
<dbReference type="AlphaFoldDB" id="A0A2V2MUM4"/>
<feature type="domain" description="4Fe-4S ferredoxin-type" evidence="1">
    <location>
        <begin position="341"/>
        <end position="369"/>
    </location>
</feature>
<keyword evidence="3" id="KW-1185">Reference proteome</keyword>
<name>A0A2V2MUM4_9EURY</name>
<dbReference type="Pfam" id="PF13187">
    <property type="entry name" value="Fer4_9"/>
    <property type="match status" value="1"/>
</dbReference>
<dbReference type="SUPFAM" id="SSF46548">
    <property type="entry name" value="alpha-helical ferredoxin"/>
    <property type="match status" value="1"/>
</dbReference>
<organism evidence="2 3">
    <name type="scientific">Methanospirillum stamsii</name>
    <dbReference type="NCBI Taxonomy" id="1277351"/>
    <lineage>
        <taxon>Archaea</taxon>
        <taxon>Methanobacteriati</taxon>
        <taxon>Methanobacteriota</taxon>
        <taxon>Stenosarchaea group</taxon>
        <taxon>Methanomicrobia</taxon>
        <taxon>Methanomicrobiales</taxon>
        <taxon>Methanospirillaceae</taxon>
        <taxon>Methanospirillum</taxon>
    </lineage>
</organism>
<dbReference type="OrthoDB" id="28487at2157"/>
<dbReference type="PANTHER" id="PTHR43312:SF2">
    <property type="entry name" value="OXIDOREDUCTASE"/>
    <property type="match status" value="1"/>
</dbReference>
<dbReference type="Gene3D" id="3.20.20.100">
    <property type="entry name" value="NADP-dependent oxidoreductase domain"/>
    <property type="match status" value="1"/>
</dbReference>
<dbReference type="CDD" id="cd19096">
    <property type="entry name" value="AKR_Fe-S_oxidoreductase"/>
    <property type="match status" value="1"/>
</dbReference>
<dbReference type="Pfam" id="PF00248">
    <property type="entry name" value="Aldo_ket_red"/>
    <property type="match status" value="1"/>
</dbReference>
<dbReference type="Proteomes" id="UP000245934">
    <property type="component" value="Unassembled WGS sequence"/>
</dbReference>
<dbReference type="PROSITE" id="PS00198">
    <property type="entry name" value="4FE4S_FER_1"/>
    <property type="match status" value="1"/>
</dbReference>
<dbReference type="PROSITE" id="PS51379">
    <property type="entry name" value="4FE4S_FER_2"/>
    <property type="match status" value="1"/>
</dbReference>
<accession>A0A2V2MUM4</accession>
<reference evidence="2 3" key="1">
    <citation type="submission" date="2018-05" db="EMBL/GenBank/DDBJ databases">
        <title>Draft genome of Methanospirillum stamsii Pt1.</title>
        <authorList>
            <person name="Dueholm M.S."/>
            <person name="Nielsen P.H."/>
            <person name="Bakmann L.F."/>
            <person name="Otzen D.E."/>
        </authorList>
    </citation>
    <scope>NUCLEOTIDE SEQUENCE [LARGE SCALE GENOMIC DNA]</scope>
    <source>
        <strain evidence="2 3">Pt1</strain>
    </source>
</reference>
<dbReference type="PANTHER" id="PTHR43312">
    <property type="entry name" value="D-THREO-ALDOSE 1-DEHYDROGENASE"/>
    <property type="match status" value="1"/>
</dbReference>
<comment type="caution">
    <text evidence="2">The sequence shown here is derived from an EMBL/GenBank/DDBJ whole genome shotgun (WGS) entry which is preliminary data.</text>
</comment>
<evidence type="ECO:0000313" key="3">
    <source>
        <dbReference type="Proteomes" id="UP000245934"/>
    </source>
</evidence>
<dbReference type="GeneID" id="97608375"/>
<gene>
    <name evidence="2" type="ORF">DLD82_16870</name>
</gene>
<dbReference type="EMBL" id="QGMZ01000051">
    <property type="protein sequence ID" value="PWR69885.1"/>
    <property type="molecule type" value="Genomic_DNA"/>
</dbReference>
<protein>
    <submittedName>
        <fullName evidence="2">Aldo/keto reductase</fullName>
    </submittedName>
</protein>
<dbReference type="InterPro" id="IPR053135">
    <property type="entry name" value="AKR2_Oxidoreductase"/>
</dbReference>
<sequence length="400" mass="45239">MQYRTVPKNGDSLSALGFGAMRLPTRRGHVDEERATRLIRTAIDQGVNYLDTAFSYHGGESEKILGRILKDGYREKVKLATKLPPWNVHTREDMDKVLSIQLKRLQTENIDYYLLHSLNAASWKKFTDLGVFEFLESARDAGLITNIGFSFHGDRKTFREIIDAYDWTFCQIQYNFLDEENQAGKEGLLYAASKNVAVMVMEPLRGGSLAGKIPKEARNHYERSGRPWSAAAWGLSYVWNHPEVTVVLSGMNDEAHLAENIAICEMATPGFLSGKDIGVINDVRDSFLQKMKIGCTGCSYCMPCPFGVNIPMCFYYYNQYHMLEEKIMTRGFYSLQLMGGMGSPAHASLCRECGRCVSNCPQNIDIPKELKNVSKTMDGWQTKLVFMVAKRMFGTNVKDE</sequence>